<evidence type="ECO:0000256" key="6">
    <source>
        <dbReference type="ARBA" id="ARBA00022777"/>
    </source>
</evidence>
<gene>
    <name evidence="15" type="ORF">PENTCL1PPCAC_26102</name>
</gene>
<evidence type="ECO:0000313" key="16">
    <source>
        <dbReference type="Proteomes" id="UP001432027"/>
    </source>
</evidence>
<dbReference type="AlphaFoldDB" id="A0AAV5UBY2"/>
<keyword evidence="16" id="KW-1185">Reference proteome</keyword>
<dbReference type="PROSITE" id="PS50011">
    <property type="entry name" value="PROTEIN_KINASE_DOM"/>
    <property type="match status" value="1"/>
</dbReference>
<dbReference type="PROSITE" id="PS00108">
    <property type="entry name" value="PROTEIN_KINASE_ST"/>
    <property type="match status" value="1"/>
</dbReference>
<keyword evidence="8" id="KW-0539">Nucleus</keyword>
<evidence type="ECO:0000256" key="12">
    <source>
        <dbReference type="RuleBase" id="RU000304"/>
    </source>
</evidence>
<dbReference type="GO" id="GO:0008353">
    <property type="term" value="F:RNA polymerase II CTD heptapeptide repeat kinase activity"/>
    <property type="evidence" value="ECO:0007669"/>
    <property type="project" value="TreeGrafter"/>
</dbReference>
<dbReference type="InterPro" id="IPR050108">
    <property type="entry name" value="CDK"/>
</dbReference>
<keyword evidence="6" id="KW-0418">Kinase</keyword>
<dbReference type="InterPro" id="IPR008271">
    <property type="entry name" value="Ser/Thr_kinase_AS"/>
</dbReference>
<organism evidence="15 16">
    <name type="scientific">Pristionchus entomophagus</name>
    <dbReference type="NCBI Taxonomy" id="358040"/>
    <lineage>
        <taxon>Eukaryota</taxon>
        <taxon>Metazoa</taxon>
        <taxon>Ecdysozoa</taxon>
        <taxon>Nematoda</taxon>
        <taxon>Chromadorea</taxon>
        <taxon>Rhabditida</taxon>
        <taxon>Rhabditina</taxon>
        <taxon>Diplogasteromorpha</taxon>
        <taxon>Diplogasteroidea</taxon>
        <taxon>Neodiplogasteridae</taxon>
        <taxon>Pristionchus</taxon>
    </lineage>
</organism>
<dbReference type="FunFam" id="3.30.200.20:FF:000124">
    <property type="entry name" value="Cyclin-dependent kinase 4"/>
    <property type="match status" value="1"/>
</dbReference>
<protein>
    <recommendedName>
        <fullName evidence="14">Protein kinase domain-containing protein</fullName>
    </recommendedName>
</protein>
<dbReference type="PANTHER" id="PTHR24056:SF233">
    <property type="entry name" value="CYCLIN-DEPENDENT KINASE 9"/>
    <property type="match status" value="1"/>
</dbReference>
<dbReference type="InterPro" id="IPR000719">
    <property type="entry name" value="Prot_kinase_dom"/>
</dbReference>
<dbReference type="PROSITE" id="PS00107">
    <property type="entry name" value="PROTEIN_KINASE_ATP"/>
    <property type="match status" value="1"/>
</dbReference>
<evidence type="ECO:0000256" key="9">
    <source>
        <dbReference type="ARBA" id="ARBA00047811"/>
    </source>
</evidence>
<evidence type="ECO:0000256" key="4">
    <source>
        <dbReference type="ARBA" id="ARBA00022679"/>
    </source>
</evidence>
<dbReference type="GO" id="GO:0005524">
    <property type="term" value="F:ATP binding"/>
    <property type="evidence" value="ECO:0007669"/>
    <property type="project" value="UniProtKB-UniRule"/>
</dbReference>
<dbReference type="Proteomes" id="UP001432027">
    <property type="component" value="Unassembled WGS sequence"/>
</dbReference>
<dbReference type="Gene3D" id="3.30.200.20">
    <property type="entry name" value="Phosphorylase Kinase, domain 1"/>
    <property type="match status" value="1"/>
</dbReference>
<dbReference type="SMART" id="SM00220">
    <property type="entry name" value="S_TKc"/>
    <property type="match status" value="1"/>
</dbReference>
<evidence type="ECO:0000256" key="5">
    <source>
        <dbReference type="ARBA" id="ARBA00022741"/>
    </source>
</evidence>
<comment type="subcellular location">
    <subcellularLocation>
        <location evidence="1">Nucleus</location>
    </subcellularLocation>
</comment>
<evidence type="ECO:0000256" key="8">
    <source>
        <dbReference type="ARBA" id="ARBA00023242"/>
    </source>
</evidence>
<evidence type="ECO:0000256" key="7">
    <source>
        <dbReference type="ARBA" id="ARBA00022840"/>
    </source>
</evidence>
<name>A0AAV5UBY2_9BILA</name>
<dbReference type="InterPro" id="IPR017441">
    <property type="entry name" value="Protein_kinase_ATP_BS"/>
</dbReference>
<dbReference type="FunFam" id="1.10.510.10:FF:000203">
    <property type="entry name" value="Cyclin-dependent kinase 9"/>
    <property type="match status" value="1"/>
</dbReference>
<keyword evidence="5 11" id="KW-0547">Nucleotide-binding</keyword>
<feature type="region of interest" description="Disordered" evidence="13">
    <location>
        <begin position="1"/>
        <end position="27"/>
    </location>
</feature>
<dbReference type="EMBL" id="BTSX01000006">
    <property type="protein sequence ID" value="GMT03928.1"/>
    <property type="molecule type" value="Genomic_DNA"/>
</dbReference>
<keyword evidence="3 12" id="KW-0723">Serine/threonine-protein kinase</keyword>
<dbReference type="Gene3D" id="1.10.510.10">
    <property type="entry name" value="Transferase(Phosphotransferase) domain 1"/>
    <property type="match status" value="1"/>
</dbReference>
<reference evidence="15" key="1">
    <citation type="submission" date="2023-10" db="EMBL/GenBank/DDBJ databases">
        <title>Genome assembly of Pristionchus species.</title>
        <authorList>
            <person name="Yoshida K."/>
            <person name="Sommer R.J."/>
        </authorList>
    </citation>
    <scope>NUCLEOTIDE SEQUENCE</scope>
    <source>
        <strain evidence="15">RS0144</strain>
    </source>
</reference>
<evidence type="ECO:0000313" key="15">
    <source>
        <dbReference type="EMBL" id="GMT03928.1"/>
    </source>
</evidence>
<evidence type="ECO:0000256" key="11">
    <source>
        <dbReference type="PROSITE-ProRule" id="PRU10141"/>
    </source>
</evidence>
<comment type="caution">
    <text evidence="15">The sequence shown here is derived from an EMBL/GenBank/DDBJ whole genome shotgun (WGS) entry which is preliminary data.</text>
</comment>
<feature type="region of interest" description="Disordered" evidence="13">
    <location>
        <begin position="382"/>
        <end position="416"/>
    </location>
</feature>
<evidence type="ECO:0000256" key="2">
    <source>
        <dbReference type="ARBA" id="ARBA00006485"/>
    </source>
</evidence>
<proteinExistence type="inferred from homology"/>
<dbReference type="GO" id="GO:0004693">
    <property type="term" value="F:cyclin-dependent protein serine/threonine kinase activity"/>
    <property type="evidence" value="ECO:0007669"/>
    <property type="project" value="UniProtKB-EC"/>
</dbReference>
<dbReference type="GO" id="GO:0005634">
    <property type="term" value="C:nucleus"/>
    <property type="evidence" value="ECO:0007669"/>
    <property type="project" value="UniProtKB-SubCell"/>
</dbReference>
<feature type="compositionally biased region" description="Basic and acidic residues" evidence="13">
    <location>
        <begin position="382"/>
        <end position="396"/>
    </location>
</feature>
<keyword evidence="7 11" id="KW-0067">ATP-binding</keyword>
<evidence type="ECO:0000256" key="13">
    <source>
        <dbReference type="SAM" id="MobiDB-lite"/>
    </source>
</evidence>
<evidence type="ECO:0000259" key="14">
    <source>
        <dbReference type="PROSITE" id="PS50011"/>
    </source>
</evidence>
<evidence type="ECO:0000256" key="10">
    <source>
        <dbReference type="ARBA" id="ARBA00048367"/>
    </source>
</evidence>
<keyword evidence="4" id="KW-0808">Transferase</keyword>
<evidence type="ECO:0000256" key="1">
    <source>
        <dbReference type="ARBA" id="ARBA00004123"/>
    </source>
</evidence>
<feature type="binding site" evidence="11">
    <location>
        <position position="91"/>
    </location>
    <ligand>
        <name>ATP</name>
        <dbReference type="ChEBI" id="CHEBI:30616"/>
    </ligand>
</feature>
<feature type="compositionally biased region" description="Polar residues" evidence="13">
    <location>
        <begin position="14"/>
        <end position="26"/>
    </location>
</feature>
<feature type="domain" description="Protein kinase" evidence="14">
    <location>
        <begin position="62"/>
        <end position="355"/>
    </location>
</feature>
<dbReference type="PANTHER" id="PTHR24056">
    <property type="entry name" value="CELL DIVISION PROTEIN KINASE"/>
    <property type="match status" value="1"/>
</dbReference>
<accession>A0AAV5UBY2</accession>
<dbReference type="InterPro" id="IPR011009">
    <property type="entry name" value="Kinase-like_dom_sf"/>
</dbReference>
<comment type="catalytic activity">
    <reaction evidence="9">
        <text>L-threonyl-[protein] + ATP = O-phospho-L-threonyl-[protein] + ADP + H(+)</text>
        <dbReference type="Rhea" id="RHEA:46608"/>
        <dbReference type="Rhea" id="RHEA-COMP:11060"/>
        <dbReference type="Rhea" id="RHEA-COMP:11605"/>
        <dbReference type="ChEBI" id="CHEBI:15378"/>
        <dbReference type="ChEBI" id="CHEBI:30013"/>
        <dbReference type="ChEBI" id="CHEBI:30616"/>
        <dbReference type="ChEBI" id="CHEBI:61977"/>
        <dbReference type="ChEBI" id="CHEBI:456216"/>
        <dbReference type="EC" id="2.7.11.22"/>
    </reaction>
</comment>
<comment type="similarity">
    <text evidence="2">Belongs to the protein kinase superfamily. CMGC Ser/Thr protein kinase family. CDC2/CDKX subfamily.</text>
</comment>
<evidence type="ECO:0000256" key="3">
    <source>
        <dbReference type="ARBA" id="ARBA00022527"/>
    </source>
</evidence>
<dbReference type="SUPFAM" id="SSF56112">
    <property type="entry name" value="Protein kinase-like (PK-like)"/>
    <property type="match status" value="1"/>
</dbReference>
<comment type="catalytic activity">
    <reaction evidence="10">
        <text>L-seryl-[protein] + ATP = O-phospho-L-seryl-[protein] + ADP + H(+)</text>
        <dbReference type="Rhea" id="RHEA:17989"/>
        <dbReference type="Rhea" id="RHEA-COMP:9863"/>
        <dbReference type="Rhea" id="RHEA-COMP:11604"/>
        <dbReference type="ChEBI" id="CHEBI:15378"/>
        <dbReference type="ChEBI" id="CHEBI:29999"/>
        <dbReference type="ChEBI" id="CHEBI:30616"/>
        <dbReference type="ChEBI" id="CHEBI:83421"/>
        <dbReference type="ChEBI" id="CHEBI:456216"/>
        <dbReference type="EC" id="2.7.11.22"/>
    </reaction>
</comment>
<sequence length="424" mass="48087">MSQPMDIDPGNADAPQSQSNGFQSRVPTGEEAVVMERSKVTAPLLHYIANFKSPYMNDVSCYEILKKVGQGTFGEVFKARCRTTGRKVALKRILLENELDGFPITALREVKMLQQLKHQHITELLDICSSRSANSKKGIAKFYLVFTFCDHDLAGLLSNKKMQLSLTHRKTLMKHLLTGLHQIHHSSILHRDMKAANILVTREGVLKLADFGLARPIFKVQNALFTNRVVTLWYRPPELLLGENQYGTAIDIWGAGCIMAELWTRTPIMQGNTEQKQLSLISNLCGSIVPEVWPDVVSLPYFDKFELPQNLKRKISERLGCIIQDVNAIDLIDRLMTLNPKKRGSAEEALDHTFFFTAPHPKEDVSDLMAGIHQSLFEYTERQGPHAERRKGERVQPHNGPRRVPNPPRQNTLANTDQFHDMIF</sequence>
<dbReference type="Pfam" id="PF00069">
    <property type="entry name" value="Pkinase"/>
    <property type="match status" value="1"/>
</dbReference>